<dbReference type="SUPFAM" id="SSF63411">
    <property type="entry name" value="LuxS/MPP-like metallohydrolase"/>
    <property type="match status" value="1"/>
</dbReference>
<protein>
    <recommendedName>
        <fullName evidence="1">Peptidase M16 C-terminal domain-containing protein</fullName>
    </recommendedName>
</protein>
<proteinExistence type="predicted"/>
<gene>
    <name evidence="2" type="ORF">MNBD_BACTEROID07-904</name>
</gene>
<dbReference type="Gene3D" id="3.30.830.10">
    <property type="entry name" value="Metalloenzyme, LuxS/M16 peptidase-like"/>
    <property type="match status" value="1"/>
</dbReference>
<dbReference type="AlphaFoldDB" id="A0A3B0UFJ7"/>
<dbReference type="Pfam" id="PF05193">
    <property type="entry name" value="Peptidase_M16_C"/>
    <property type="match status" value="1"/>
</dbReference>
<dbReference type="InterPro" id="IPR011249">
    <property type="entry name" value="Metalloenz_LuxS/M16"/>
</dbReference>
<dbReference type="InterPro" id="IPR007863">
    <property type="entry name" value="Peptidase_M16_C"/>
</dbReference>
<organism evidence="2">
    <name type="scientific">hydrothermal vent metagenome</name>
    <dbReference type="NCBI Taxonomy" id="652676"/>
    <lineage>
        <taxon>unclassified sequences</taxon>
        <taxon>metagenomes</taxon>
        <taxon>ecological metagenomes</taxon>
    </lineage>
</organism>
<name>A0A3B0UFJ7_9ZZZZ</name>
<reference evidence="2" key="1">
    <citation type="submission" date="2018-06" db="EMBL/GenBank/DDBJ databases">
        <authorList>
            <person name="Zhirakovskaya E."/>
        </authorList>
    </citation>
    <scope>NUCLEOTIDE SEQUENCE</scope>
</reference>
<feature type="domain" description="Peptidase M16 C-terminal" evidence="1">
    <location>
        <begin position="13"/>
        <end position="170"/>
    </location>
</feature>
<sequence length="240" mass="27161">MYKRQFEPAAGYQIFFVGNINEKTLKPLVEKYLASIPTGTGPLKWKDVEPGFPKGKTTVKVNMGQAPQSTVAMVMKGRYKYDFKNNLKMNVLVGALNIELLNKLRIEERKVYGVYMVPTLSKLPKEQYMLLMGFGCSPQNVNGLVNSALGVFKKFREKGADAATLEKVKETSIRTRQSAVRTNKYWLKQLINADFYGSKIPSLQEYITAVHAVTPNDVKKMARKYIDPNHYVLGVLDPKK</sequence>
<accession>A0A3B0UFJ7</accession>
<evidence type="ECO:0000259" key="1">
    <source>
        <dbReference type="Pfam" id="PF05193"/>
    </source>
</evidence>
<dbReference type="GO" id="GO:0046872">
    <property type="term" value="F:metal ion binding"/>
    <property type="evidence" value="ECO:0007669"/>
    <property type="project" value="InterPro"/>
</dbReference>
<evidence type="ECO:0000313" key="2">
    <source>
        <dbReference type="EMBL" id="VAW29765.1"/>
    </source>
</evidence>
<dbReference type="EMBL" id="UOET01000422">
    <property type="protein sequence ID" value="VAW29765.1"/>
    <property type="molecule type" value="Genomic_DNA"/>
</dbReference>